<dbReference type="InterPro" id="IPR036390">
    <property type="entry name" value="WH_DNA-bd_sf"/>
</dbReference>
<dbReference type="Pfam" id="PF01037">
    <property type="entry name" value="AsnC_trans_reg"/>
    <property type="match status" value="1"/>
</dbReference>
<dbReference type="PANTHER" id="PTHR30154:SF53">
    <property type="entry name" value="HTH-TYPE TRANSCRIPTIONAL REGULATOR LRPC"/>
    <property type="match status" value="1"/>
</dbReference>
<comment type="caution">
    <text evidence="5">The sequence shown here is derived from an EMBL/GenBank/DDBJ whole genome shotgun (WGS) entry which is preliminary data.</text>
</comment>
<evidence type="ECO:0000313" key="6">
    <source>
        <dbReference type="Proteomes" id="UP001501676"/>
    </source>
</evidence>
<dbReference type="Gene3D" id="1.10.10.10">
    <property type="entry name" value="Winged helix-like DNA-binding domain superfamily/Winged helix DNA-binding domain"/>
    <property type="match status" value="1"/>
</dbReference>
<reference evidence="6" key="1">
    <citation type="journal article" date="2019" name="Int. J. Syst. Evol. Microbiol.">
        <title>The Global Catalogue of Microorganisms (GCM) 10K type strain sequencing project: providing services to taxonomists for standard genome sequencing and annotation.</title>
        <authorList>
            <consortium name="The Broad Institute Genomics Platform"/>
            <consortium name="The Broad Institute Genome Sequencing Center for Infectious Disease"/>
            <person name="Wu L."/>
            <person name="Ma J."/>
        </authorList>
    </citation>
    <scope>NUCLEOTIDE SEQUENCE [LARGE SCALE GENOMIC DNA]</scope>
    <source>
        <strain evidence="6">JCM 9458</strain>
    </source>
</reference>
<dbReference type="InterPro" id="IPR019887">
    <property type="entry name" value="Tscrpt_reg_AsnC/Lrp_C"/>
</dbReference>
<keyword evidence="1" id="KW-0805">Transcription regulation</keyword>
<feature type="domain" description="HTH asnC-type" evidence="4">
    <location>
        <begin position="42"/>
        <end position="103"/>
    </location>
</feature>
<keyword evidence="2" id="KW-0238">DNA-binding</keyword>
<dbReference type="SMART" id="SM00344">
    <property type="entry name" value="HTH_ASNC"/>
    <property type="match status" value="1"/>
</dbReference>
<dbReference type="RefSeq" id="WP_345732979.1">
    <property type="nucleotide sequence ID" value="NZ_BAAAYN010000058.1"/>
</dbReference>
<dbReference type="PANTHER" id="PTHR30154">
    <property type="entry name" value="LEUCINE-RESPONSIVE REGULATORY PROTEIN"/>
    <property type="match status" value="1"/>
</dbReference>
<name>A0ABP6TAH6_9ACTN</name>
<accession>A0ABP6TAH6</accession>
<dbReference type="SUPFAM" id="SSF46785">
    <property type="entry name" value="Winged helix' DNA-binding domain"/>
    <property type="match status" value="1"/>
</dbReference>
<dbReference type="PRINTS" id="PR00033">
    <property type="entry name" value="HTHASNC"/>
</dbReference>
<dbReference type="PROSITE" id="PS50956">
    <property type="entry name" value="HTH_ASNC_2"/>
    <property type="match status" value="1"/>
</dbReference>
<dbReference type="Pfam" id="PF13412">
    <property type="entry name" value="HTH_24"/>
    <property type="match status" value="1"/>
</dbReference>
<evidence type="ECO:0000256" key="3">
    <source>
        <dbReference type="ARBA" id="ARBA00023163"/>
    </source>
</evidence>
<proteinExistence type="predicted"/>
<evidence type="ECO:0000256" key="1">
    <source>
        <dbReference type="ARBA" id="ARBA00023015"/>
    </source>
</evidence>
<dbReference type="EMBL" id="BAAAYN010000058">
    <property type="protein sequence ID" value="GAA3396656.1"/>
    <property type="molecule type" value="Genomic_DNA"/>
</dbReference>
<dbReference type="Proteomes" id="UP001501676">
    <property type="component" value="Unassembled WGS sequence"/>
</dbReference>
<dbReference type="InterPro" id="IPR019888">
    <property type="entry name" value="Tscrpt_reg_AsnC-like"/>
</dbReference>
<organism evidence="5 6">
    <name type="scientific">Cryptosporangium minutisporangium</name>
    <dbReference type="NCBI Taxonomy" id="113569"/>
    <lineage>
        <taxon>Bacteria</taxon>
        <taxon>Bacillati</taxon>
        <taxon>Actinomycetota</taxon>
        <taxon>Actinomycetes</taxon>
        <taxon>Cryptosporangiales</taxon>
        <taxon>Cryptosporangiaceae</taxon>
        <taxon>Cryptosporangium</taxon>
    </lineage>
</organism>
<dbReference type="SUPFAM" id="SSF54909">
    <property type="entry name" value="Dimeric alpha+beta barrel"/>
    <property type="match status" value="1"/>
</dbReference>
<sequence length="192" mass="20987">MALSLDHHGILAAAHFCGDGRLRPSNLLQNREMTNGPVTRDLDTVDHALLAAVQRDGRATLAELAEAIQLSVSATRARLRMLEQNRVITSYAARVDAEALGYTLRAVVRMKVHGSLYDNVAHVLEQRPQIVRCLRVTGESCYVMEIVAAGMKDLEAITSDLARIGSITTDLVYEIVADKPTPSLPVDASRRT</sequence>
<dbReference type="InterPro" id="IPR036388">
    <property type="entry name" value="WH-like_DNA-bd_sf"/>
</dbReference>
<dbReference type="InterPro" id="IPR011008">
    <property type="entry name" value="Dimeric_a/b-barrel"/>
</dbReference>
<protein>
    <submittedName>
        <fullName evidence="5">Lrp/AsnC family transcriptional regulator</fullName>
    </submittedName>
</protein>
<keyword evidence="3" id="KW-0804">Transcription</keyword>
<keyword evidence="6" id="KW-1185">Reference proteome</keyword>
<dbReference type="InterPro" id="IPR000485">
    <property type="entry name" value="AsnC-type_HTH_dom"/>
</dbReference>
<evidence type="ECO:0000259" key="4">
    <source>
        <dbReference type="PROSITE" id="PS50956"/>
    </source>
</evidence>
<gene>
    <name evidence="5" type="ORF">GCM10020369_74160</name>
</gene>
<dbReference type="Gene3D" id="3.30.70.920">
    <property type="match status" value="1"/>
</dbReference>
<evidence type="ECO:0000313" key="5">
    <source>
        <dbReference type="EMBL" id="GAA3396656.1"/>
    </source>
</evidence>
<evidence type="ECO:0000256" key="2">
    <source>
        <dbReference type="ARBA" id="ARBA00023125"/>
    </source>
</evidence>